<dbReference type="RefSeq" id="WP_161337316.1">
    <property type="nucleotide sequence ID" value="NZ_JBHSDG010000002.1"/>
</dbReference>
<gene>
    <name evidence="3" type="ORF">GQF03_00955</name>
</gene>
<dbReference type="InterPro" id="IPR000639">
    <property type="entry name" value="Epox_hydrolase-like"/>
</dbReference>
<evidence type="ECO:0000313" key="3">
    <source>
        <dbReference type="EMBL" id="MZR20895.1"/>
    </source>
</evidence>
<name>A0A845M9A9_9PROT</name>
<dbReference type="InterPro" id="IPR000073">
    <property type="entry name" value="AB_hydrolase_1"/>
</dbReference>
<dbReference type="PRINTS" id="PR00412">
    <property type="entry name" value="EPOXHYDRLASE"/>
</dbReference>
<comment type="caution">
    <text evidence="3">The sequence shown here is derived from an EMBL/GenBank/DDBJ whole genome shotgun (WGS) entry which is preliminary data.</text>
</comment>
<dbReference type="EMBL" id="WTVA01000001">
    <property type="protein sequence ID" value="MZR20895.1"/>
    <property type="molecule type" value="Genomic_DNA"/>
</dbReference>
<sequence>MTVTTITENVAKSARHTSFYLEAGPEGGPLVIFVHGWPELSLSWRHQLPVLAGLGFHAVAPDMRGYGGSSLYKRHSDYAQREVVADMIELLDHLGHEKAVWVGHDWGSPTVWNIASHHPERCHAVANLCIPYHTLERGLDYCLQYIDRDLYPEEEFPAGQWEYVRFYEENFDKACSVFDANPYNSVKALFRKGKPGYTDRPALTAYMRQTNGWYGGADEAPDIPRDGDVITEEDLRVYAAALTRNGFFGPDSYYMNNPANADYAKEAVNGGYIDLPTLFLLAEYDYTAECLRSPLAEPMKEYCRNLTIRNIKCGHWMAQEKPREVNAALIHWLATSVPEVWPG</sequence>
<dbReference type="Gene3D" id="3.40.50.1820">
    <property type="entry name" value="alpha/beta hydrolase"/>
    <property type="match status" value="1"/>
</dbReference>
<evidence type="ECO:0000313" key="4">
    <source>
        <dbReference type="Proteomes" id="UP000445696"/>
    </source>
</evidence>
<reference evidence="3 4" key="1">
    <citation type="journal article" date="2014" name="Int. J. Syst. Evol. Microbiol.">
        <title>Sneathiella chungangensis sp. nov., isolated from a marine sand, and emended description of the genus Sneathiella.</title>
        <authorList>
            <person name="Siamphan C."/>
            <person name="Kim H."/>
            <person name="Lee J.S."/>
            <person name="Kim W."/>
        </authorList>
    </citation>
    <scope>NUCLEOTIDE SEQUENCE [LARGE SCALE GENOMIC DNA]</scope>
    <source>
        <strain evidence="3 4">KCTC 32476</strain>
    </source>
</reference>
<evidence type="ECO:0000256" key="1">
    <source>
        <dbReference type="ARBA" id="ARBA00022801"/>
    </source>
</evidence>
<accession>A0A845M9A9</accession>
<dbReference type="Pfam" id="PF00561">
    <property type="entry name" value="Abhydrolase_1"/>
    <property type="match status" value="1"/>
</dbReference>
<dbReference type="AlphaFoldDB" id="A0A845M9A9"/>
<proteinExistence type="predicted"/>
<dbReference type="PANTHER" id="PTHR43329">
    <property type="entry name" value="EPOXIDE HYDROLASE"/>
    <property type="match status" value="1"/>
</dbReference>
<feature type="domain" description="AB hydrolase-1" evidence="2">
    <location>
        <begin position="29"/>
        <end position="172"/>
    </location>
</feature>
<dbReference type="InterPro" id="IPR029058">
    <property type="entry name" value="AB_hydrolase_fold"/>
</dbReference>
<evidence type="ECO:0000259" key="2">
    <source>
        <dbReference type="Pfam" id="PF00561"/>
    </source>
</evidence>
<dbReference type="Proteomes" id="UP000445696">
    <property type="component" value="Unassembled WGS sequence"/>
</dbReference>
<keyword evidence="1 3" id="KW-0378">Hydrolase</keyword>
<keyword evidence="4" id="KW-1185">Reference proteome</keyword>
<organism evidence="3 4">
    <name type="scientific">Sneathiella chungangensis</name>
    <dbReference type="NCBI Taxonomy" id="1418234"/>
    <lineage>
        <taxon>Bacteria</taxon>
        <taxon>Pseudomonadati</taxon>
        <taxon>Pseudomonadota</taxon>
        <taxon>Alphaproteobacteria</taxon>
        <taxon>Sneathiellales</taxon>
        <taxon>Sneathiellaceae</taxon>
        <taxon>Sneathiella</taxon>
    </lineage>
</organism>
<dbReference type="OrthoDB" id="9804723at2"/>
<protein>
    <submittedName>
        <fullName evidence="3">Alpha/beta fold hydrolase</fullName>
    </submittedName>
</protein>
<dbReference type="SUPFAM" id="SSF53474">
    <property type="entry name" value="alpha/beta-Hydrolases"/>
    <property type="match status" value="1"/>
</dbReference>
<dbReference type="GO" id="GO:0016787">
    <property type="term" value="F:hydrolase activity"/>
    <property type="evidence" value="ECO:0007669"/>
    <property type="project" value="UniProtKB-KW"/>
</dbReference>